<protein>
    <submittedName>
        <fullName evidence="1">Uncharacterized protein</fullName>
    </submittedName>
</protein>
<evidence type="ECO:0000313" key="2">
    <source>
        <dbReference type="Proteomes" id="UP000652761"/>
    </source>
</evidence>
<sequence>MRRAGAALEVCDTGDGTVRWEEDLAVCAAMDPSRWAEAAGCVRRTGAGECVCYRSGACRAEAACLMEVCAEVARLGYRARARSRGAWKIPGSLYKDPRFAQEVEHGDWA</sequence>
<accession>A0A843TYG0</accession>
<gene>
    <name evidence="1" type="ORF">Taro_008854</name>
</gene>
<evidence type="ECO:0000313" key="1">
    <source>
        <dbReference type="EMBL" id="MQL76458.1"/>
    </source>
</evidence>
<dbReference type="Proteomes" id="UP000652761">
    <property type="component" value="Unassembled WGS sequence"/>
</dbReference>
<dbReference type="AlphaFoldDB" id="A0A843TYG0"/>
<proteinExistence type="predicted"/>
<dbReference type="EMBL" id="NMUH01000299">
    <property type="protein sequence ID" value="MQL76458.1"/>
    <property type="molecule type" value="Genomic_DNA"/>
</dbReference>
<reference evidence="1" key="1">
    <citation type="submission" date="2017-07" db="EMBL/GenBank/DDBJ databases">
        <title>Taro Niue Genome Assembly and Annotation.</title>
        <authorList>
            <person name="Atibalentja N."/>
            <person name="Keating K."/>
            <person name="Fields C.J."/>
        </authorList>
    </citation>
    <scope>NUCLEOTIDE SEQUENCE</scope>
    <source>
        <strain evidence="1">Niue_2</strain>
        <tissue evidence="1">Leaf</tissue>
    </source>
</reference>
<organism evidence="1 2">
    <name type="scientific">Colocasia esculenta</name>
    <name type="common">Wild taro</name>
    <name type="synonym">Arum esculentum</name>
    <dbReference type="NCBI Taxonomy" id="4460"/>
    <lineage>
        <taxon>Eukaryota</taxon>
        <taxon>Viridiplantae</taxon>
        <taxon>Streptophyta</taxon>
        <taxon>Embryophyta</taxon>
        <taxon>Tracheophyta</taxon>
        <taxon>Spermatophyta</taxon>
        <taxon>Magnoliopsida</taxon>
        <taxon>Liliopsida</taxon>
        <taxon>Araceae</taxon>
        <taxon>Aroideae</taxon>
        <taxon>Colocasieae</taxon>
        <taxon>Colocasia</taxon>
    </lineage>
</organism>
<keyword evidence="2" id="KW-1185">Reference proteome</keyword>
<comment type="caution">
    <text evidence="1">The sequence shown here is derived from an EMBL/GenBank/DDBJ whole genome shotgun (WGS) entry which is preliminary data.</text>
</comment>
<name>A0A843TYG0_COLES</name>